<dbReference type="Pfam" id="PF00013">
    <property type="entry name" value="KH_1"/>
    <property type="match status" value="2"/>
</dbReference>
<dbReference type="PROSITE" id="PS50084">
    <property type="entry name" value="KH_TYPE_1"/>
    <property type="match status" value="2"/>
</dbReference>
<dbReference type="CDD" id="cd20412">
    <property type="entry name" value="Tudor_TDRD2"/>
    <property type="match status" value="1"/>
</dbReference>
<dbReference type="Pfam" id="PF00567">
    <property type="entry name" value="TUDOR"/>
    <property type="match status" value="1"/>
</dbReference>
<dbReference type="CDD" id="cd22429">
    <property type="entry name" value="KH-I_TDRKH_rpt2"/>
    <property type="match status" value="1"/>
</dbReference>
<dbReference type="SUPFAM" id="SSF63748">
    <property type="entry name" value="Tudor/PWWP/MBT"/>
    <property type="match status" value="1"/>
</dbReference>
<dbReference type="InterPro" id="IPR036612">
    <property type="entry name" value="KH_dom_type_1_sf"/>
</dbReference>
<dbReference type="GO" id="GO:0005739">
    <property type="term" value="C:mitochondrion"/>
    <property type="evidence" value="ECO:0007669"/>
    <property type="project" value="UniProtKB-ARBA"/>
</dbReference>
<feature type="domain" description="Tudor" evidence="3">
    <location>
        <begin position="343"/>
        <end position="402"/>
    </location>
</feature>
<dbReference type="GO" id="GO:0007283">
    <property type="term" value="P:spermatogenesis"/>
    <property type="evidence" value="ECO:0007669"/>
    <property type="project" value="TreeGrafter"/>
</dbReference>
<dbReference type="SMART" id="SM00333">
    <property type="entry name" value="TUDOR"/>
    <property type="match status" value="1"/>
</dbReference>
<gene>
    <name evidence="4" type="primary">Tdrkh</name>
    <name evidence="4" type="ORF">OCEOCE_R01185</name>
</gene>
<dbReference type="Gene3D" id="2.40.50.90">
    <property type="match status" value="1"/>
</dbReference>
<feature type="region of interest" description="Disordered" evidence="2">
    <location>
        <begin position="171"/>
        <end position="244"/>
    </location>
</feature>
<evidence type="ECO:0000313" key="5">
    <source>
        <dbReference type="Proteomes" id="UP000569728"/>
    </source>
</evidence>
<evidence type="ECO:0000256" key="2">
    <source>
        <dbReference type="SAM" id="MobiDB-lite"/>
    </source>
</evidence>
<feature type="non-terminal residue" evidence="4">
    <location>
        <position position="557"/>
    </location>
</feature>
<evidence type="ECO:0000256" key="1">
    <source>
        <dbReference type="PROSITE-ProRule" id="PRU00117"/>
    </source>
</evidence>
<protein>
    <submittedName>
        <fullName evidence="4">TDRKH protein</fullName>
    </submittedName>
</protein>
<comment type="caution">
    <text evidence="4">The sequence shown here is derived from an EMBL/GenBank/DDBJ whole genome shotgun (WGS) entry which is preliminary data.</text>
</comment>
<keyword evidence="5" id="KW-1185">Reference proteome</keyword>
<sequence>PTEERLTFVGDEELEIEMRVPRAAVKSIIGRKGATIKKLNQETGARIDVEEEDEGEEATLLISGSPSQVCRAKAAVHQIVTESAPVSEQLCVPQRAVGRIIGRGGETVRGICRSSGAKVLCEREADAGPAPVRVIQLLGTRKEVAAAKKLIMEKLIEDDVFRKELAQSTAMRCQRKQPLGSRREQEPLPNGVPEHGEEDGGSSWAEGSLLGQAPFEEAEELEDESKELEEPAAGPDAAVPKFEGKRSVSGSVGRLLPIPAGGWRCPRPPRLALTSTPHVSLVVPSPDFSFHADEHLEVYVSAVENPNHFWIQIIGHRSLQLDKLTAEMWQYYQSSGCAAELSTVQAGDIVAAPYMDGSDWYRARVLGTLENGNFDLYYVDFGDNGEAPREALRALRSDFLSLPFQAVECSLAGIAPAGDRWEDSALDEFDRLTHCALWKPLVAKISSYVQSGLCTRPNIRLYDVHGGENLDIGAELVRLGYAIPCPQEGEEGEGGDSPPLLAKEPTVETLENGTCASLESLFSELRKSPGETPPTLSCVSLSGKPGRGTLVPGSDGP</sequence>
<dbReference type="InterPro" id="IPR047381">
    <property type="entry name" value="KH-I_TDRKH_rpt2"/>
</dbReference>
<dbReference type="GO" id="GO:0034587">
    <property type="term" value="P:piRNA processing"/>
    <property type="evidence" value="ECO:0007669"/>
    <property type="project" value="TreeGrafter"/>
</dbReference>
<dbReference type="PROSITE" id="PS50304">
    <property type="entry name" value="TUDOR"/>
    <property type="match status" value="1"/>
</dbReference>
<feature type="region of interest" description="Disordered" evidence="2">
    <location>
        <begin position="487"/>
        <end position="508"/>
    </location>
</feature>
<dbReference type="InterPro" id="IPR004088">
    <property type="entry name" value="KH_dom_type_1"/>
</dbReference>
<feature type="non-terminal residue" evidence="4">
    <location>
        <position position="1"/>
    </location>
</feature>
<dbReference type="Proteomes" id="UP000569728">
    <property type="component" value="Unassembled WGS sequence"/>
</dbReference>
<dbReference type="InterPro" id="IPR047380">
    <property type="entry name" value="TDRD2-like_tudor"/>
</dbReference>
<dbReference type="FunFam" id="3.30.1370.10:FF:000056">
    <property type="entry name" value="Tudor and KH domain containing"/>
    <property type="match status" value="1"/>
</dbReference>
<dbReference type="InterPro" id="IPR004087">
    <property type="entry name" value="KH_dom"/>
</dbReference>
<name>A0A7K8UN42_OCEOC</name>
<organism evidence="4 5">
    <name type="scientific">Oceanites oceanicus</name>
    <name type="common">Wilson's storm petrel</name>
    <name type="synonym">Procellaria oceanica</name>
    <dbReference type="NCBI Taxonomy" id="79653"/>
    <lineage>
        <taxon>Eukaryota</taxon>
        <taxon>Metazoa</taxon>
        <taxon>Chordata</taxon>
        <taxon>Craniata</taxon>
        <taxon>Vertebrata</taxon>
        <taxon>Euteleostomi</taxon>
        <taxon>Archelosauria</taxon>
        <taxon>Archosauria</taxon>
        <taxon>Dinosauria</taxon>
        <taxon>Saurischia</taxon>
        <taxon>Theropoda</taxon>
        <taxon>Coelurosauria</taxon>
        <taxon>Aves</taxon>
        <taxon>Neognathae</taxon>
        <taxon>Neoaves</taxon>
        <taxon>Aequornithes</taxon>
        <taxon>Procellariiformes</taxon>
        <taxon>Hydrobatidae</taxon>
        <taxon>Oceanites</taxon>
    </lineage>
</organism>
<dbReference type="PANTHER" id="PTHR22948:SF18">
    <property type="entry name" value="TUDOR AND KH DOMAIN-CONTAINING PROTEIN"/>
    <property type="match status" value="1"/>
</dbReference>
<dbReference type="SMART" id="SM00322">
    <property type="entry name" value="KH"/>
    <property type="match status" value="2"/>
</dbReference>
<dbReference type="SUPFAM" id="SSF54791">
    <property type="entry name" value="Eukaryotic type KH-domain (KH-domain type I)"/>
    <property type="match status" value="2"/>
</dbReference>
<dbReference type="PANTHER" id="PTHR22948">
    <property type="entry name" value="TUDOR DOMAIN CONTAINING PROTEIN"/>
    <property type="match status" value="1"/>
</dbReference>
<dbReference type="OrthoDB" id="9995375at2759"/>
<proteinExistence type="predicted"/>
<dbReference type="GO" id="GO:0030719">
    <property type="term" value="P:P granule organization"/>
    <property type="evidence" value="ECO:0007669"/>
    <property type="project" value="TreeGrafter"/>
</dbReference>
<evidence type="ECO:0000313" key="4">
    <source>
        <dbReference type="EMBL" id="NXF55580.1"/>
    </source>
</evidence>
<dbReference type="GO" id="GO:0043186">
    <property type="term" value="C:P granule"/>
    <property type="evidence" value="ECO:0007669"/>
    <property type="project" value="TreeGrafter"/>
</dbReference>
<feature type="compositionally biased region" description="Acidic residues" evidence="2">
    <location>
        <begin position="216"/>
        <end position="227"/>
    </location>
</feature>
<keyword evidence="1" id="KW-0694">RNA-binding</keyword>
<evidence type="ECO:0000259" key="3">
    <source>
        <dbReference type="PROSITE" id="PS50304"/>
    </source>
</evidence>
<dbReference type="EMBL" id="VWZA01004359">
    <property type="protein sequence ID" value="NXF55580.1"/>
    <property type="molecule type" value="Genomic_DNA"/>
</dbReference>
<reference evidence="4 5" key="1">
    <citation type="submission" date="2019-09" db="EMBL/GenBank/DDBJ databases">
        <title>Bird 10,000 Genomes (B10K) Project - Family phase.</title>
        <authorList>
            <person name="Zhang G."/>
        </authorList>
    </citation>
    <scope>NUCLEOTIDE SEQUENCE [LARGE SCALE GENOMIC DNA]</scope>
    <source>
        <strain evidence="4">B10K-CU-031-11</strain>
        <tissue evidence="4">Muscle</tissue>
    </source>
</reference>
<dbReference type="InterPro" id="IPR035437">
    <property type="entry name" value="SNase_OB-fold_sf"/>
</dbReference>
<dbReference type="Gene3D" id="3.30.1370.10">
    <property type="entry name" value="K Homology domain, type 1"/>
    <property type="match status" value="2"/>
</dbReference>
<feature type="region of interest" description="Disordered" evidence="2">
    <location>
        <begin position="526"/>
        <end position="557"/>
    </location>
</feature>
<dbReference type="GO" id="GO:0003723">
    <property type="term" value="F:RNA binding"/>
    <property type="evidence" value="ECO:0007669"/>
    <property type="project" value="UniProtKB-UniRule"/>
</dbReference>
<dbReference type="InterPro" id="IPR002999">
    <property type="entry name" value="Tudor"/>
</dbReference>
<accession>A0A7K8UN42</accession>
<dbReference type="AlphaFoldDB" id="A0A7K8UN42"/>
<dbReference type="InterPro" id="IPR050621">
    <property type="entry name" value="Tudor_domain_containing"/>
</dbReference>
<dbReference type="Gene3D" id="2.30.30.140">
    <property type="match status" value="1"/>
</dbReference>